<feature type="compositionally biased region" description="Basic and acidic residues" evidence="3">
    <location>
        <begin position="430"/>
        <end position="443"/>
    </location>
</feature>
<dbReference type="PANTHER" id="PTHR24320">
    <property type="entry name" value="RETINOL DEHYDROGENASE"/>
    <property type="match status" value="1"/>
</dbReference>
<dbReference type="PRINTS" id="PR00081">
    <property type="entry name" value="GDHRDH"/>
</dbReference>
<feature type="transmembrane region" description="Helical" evidence="4">
    <location>
        <begin position="277"/>
        <end position="300"/>
    </location>
</feature>
<organism evidence="5 6">
    <name type="scientific">Cyberlindnera jadinii (strain ATCC 18201 / CBS 1600 / BCRC 20928 / JCM 3617 / NBRC 0987 / NRRL Y-1542)</name>
    <name type="common">Torula yeast</name>
    <name type="synonym">Candida utilis</name>
    <dbReference type="NCBI Taxonomy" id="983966"/>
    <lineage>
        <taxon>Eukaryota</taxon>
        <taxon>Fungi</taxon>
        <taxon>Dikarya</taxon>
        <taxon>Ascomycota</taxon>
        <taxon>Saccharomycotina</taxon>
        <taxon>Saccharomycetes</taxon>
        <taxon>Phaffomycetales</taxon>
        <taxon>Phaffomycetaceae</taxon>
        <taxon>Cyberlindnera</taxon>
    </lineage>
</organism>
<evidence type="ECO:0000256" key="2">
    <source>
        <dbReference type="ARBA" id="ARBA00023002"/>
    </source>
</evidence>
<keyword evidence="4" id="KW-0812">Transmembrane</keyword>
<dbReference type="OrthoDB" id="191979at2759"/>
<gene>
    <name evidence="5" type="ORF">CYBJADRAFT_130175</name>
</gene>
<dbReference type="GeneID" id="30987297"/>
<dbReference type="AlphaFoldDB" id="A0A1E4RXX8"/>
<evidence type="ECO:0000256" key="3">
    <source>
        <dbReference type="SAM" id="MobiDB-lite"/>
    </source>
</evidence>
<dbReference type="Pfam" id="PF00106">
    <property type="entry name" value="adh_short"/>
    <property type="match status" value="1"/>
</dbReference>
<evidence type="ECO:0008006" key="7">
    <source>
        <dbReference type="Google" id="ProtNLM"/>
    </source>
</evidence>
<dbReference type="SUPFAM" id="SSF51735">
    <property type="entry name" value="NAD(P)-binding Rossmann-fold domains"/>
    <property type="match status" value="1"/>
</dbReference>
<dbReference type="Proteomes" id="UP000094389">
    <property type="component" value="Unassembled WGS sequence"/>
</dbReference>
<dbReference type="RefSeq" id="XP_020069168.1">
    <property type="nucleotide sequence ID" value="XM_020212901.1"/>
</dbReference>
<dbReference type="InterPro" id="IPR036291">
    <property type="entry name" value="NAD(P)-bd_dom_sf"/>
</dbReference>
<dbReference type="EMBL" id="KV453936">
    <property type="protein sequence ID" value="ODV72129.1"/>
    <property type="molecule type" value="Genomic_DNA"/>
</dbReference>
<evidence type="ECO:0000256" key="4">
    <source>
        <dbReference type="SAM" id="Phobius"/>
    </source>
</evidence>
<name>A0A1E4RXX8_CYBJN</name>
<evidence type="ECO:0000313" key="6">
    <source>
        <dbReference type="Proteomes" id="UP000094389"/>
    </source>
</evidence>
<feature type="compositionally biased region" description="Basic and acidic residues" evidence="3">
    <location>
        <begin position="366"/>
        <end position="387"/>
    </location>
</feature>
<proteinExistence type="inferred from homology"/>
<comment type="similarity">
    <text evidence="1">Belongs to the short-chain dehydrogenases/reductases (SDR) family.</text>
</comment>
<protein>
    <recommendedName>
        <fullName evidence="7">NAD(P)-binding protein</fullName>
    </recommendedName>
</protein>
<evidence type="ECO:0000313" key="5">
    <source>
        <dbReference type="EMBL" id="ODV72129.1"/>
    </source>
</evidence>
<dbReference type="PANTHER" id="PTHR24320:SF285">
    <property type="entry name" value="RETINOL DEHYDROGENASE 14"/>
    <property type="match status" value="1"/>
</dbReference>
<keyword evidence="4" id="KW-0472">Membrane</keyword>
<accession>A0A1E4RXX8</accession>
<dbReference type="Gene3D" id="3.40.50.720">
    <property type="entry name" value="NAD(P)-binding Rossmann-like Domain"/>
    <property type="match status" value="1"/>
</dbReference>
<keyword evidence="6" id="KW-1185">Reference proteome</keyword>
<feature type="region of interest" description="Disordered" evidence="3">
    <location>
        <begin position="366"/>
        <end position="470"/>
    </location>
</feature>
<feature type="compositionally biased region" description="Polar residues" evidence="3">
    <location>
        <begin position="445"/>
        <end position="455"/>
    </location>
</feature>
<reference evidence="5 6" key="1">
    <citation type="journal article" date="2016" name="Proc. Natl. Acad. Sci. U.S.A.">
        <title>Comparative genomics of biotechnologically important yeasts.</title>
        <authorList>
            <person name="Riley R."/>
            <person name="Haridas S."/>
            <person name="Wolfe K.H."/>
            <person name="Lopes M.R."/>
            <person name="Hittinger C.T."/>
            <person name="Goeker M."/>
            <person name="Salamov A.A."/>
            <person name="Wisecaver J.H."/>
            <person name="Long T.M."/>
            <person name="Calvey C.H."/>
            <person name="Aerts A.L."/>
            <person name="Barry K.W."/>
            <person name="Choi C."/>
            <person name="Clum A."/>
            <person name="Coughlan A.Y."/>
            <person name="Deshpande S."/>
            <person name="Douglass A.P."/>
            <person name="Hanson S.J."/>
            <person name="Klenk H.-P."/>
            <person name="LaButti K.M."/>
            <person name="Lapidus A."/>
            <person name="Lindquist E.A."/>
            <person name="Lipzen A.M."/>
            <person name="Meier-Kolthoff J.P."/>
            <person name="Ohm R.A."/>
            <person name="Otillar R.P."/>
            <person name="Pangilinan J.L."/>
            <person name="Peng Y."/>
            <person name="Rokas A."/>
            <person name="Rosa C.A."/>
            <person name="Scheuner C."/>
            <person name="Sibirny A.A."/>
            <person name="Slot J.C."/>
            <person name="Stielow J.B."/>
            <person name="Sun H."/>
            <person name="Kurtzman C.P."/>
            <person name="Blackwell M."/>
            <person name="Grigoriev I.V."/>
            <person name="Jeffries T.W."/>
        </authorList>
    </citation>
    <scope>NUCLEOTIDE SEQUENCE [LARGE SCALE GENOMIC DNA]</scope>
    <source>
        <strain evidence="6">ATCC 18201 / CBS 1600 / BCRC 20928 / JCM 3617 / NBRC 0987 / NRRL Y-1542</strain>
    </source>
</reference>
<dbReference type="GO" id="GO:0016491">
    <property type="term" value="F:oxidoreductase activity"/>
    <property type="evidence" value="ECO:0007669"/>
    <property type="project" value="UniProtKB-KW"/>
</dbReference>
<evidence type="ECO:0000256" key="1">
    <source>
        <dbReference type="ARBA" id="ARBA00006484"/>
    </source>
</evidence>
<dbReference type="OMA" id="NYLANYH"/>
<keyword evidence="2" id="KW-0560">Oxidoreductase</keyword>
<dbReference type="InterPro" id="IPR002347">
    <property type="entry name" value="SDR_fam"/>
</dbReference>
<sequence>MPINIIEALVTDGPDAVPGSRFVMKYGPTVAVIGALKWYFHGKTNTWERDLHGKVYMVTGGTSGVGERVVEELARRGAQVILLVRSTEDYWTTEFVQDLRERYENFLIYAEECDLSDLYSIRKFATKWLDNVPPRRLDAVVCCAGESMPYGKERCNSADGIELHTAVNYVGHYHLLTLLSPGLRAQLPDRDVRVVLTTCMSQAMGKIDVDDPLFLKQRYTKNSPWKVFGTSKLQLSMFAKEFQRRLQAIPRKDGYPCNVRVNVVNPGLMRSPSTKRVLSFGSLIGLLLYLVFWPILWIFLKSTRQGAQSYFYALMCPDLIDADGGKFIANCELYEPARPELKDEELQKKLYDNTEAAIAKVEKESAIQRKREEAKEKKKEMNREKKQNGKATTTKKDAKKAAKSVSSSDKRTGVPEIPYNTDNKVGISESSREQLFPDEHIDPQTEPTVAVSTSSAKPTGKATRKGKRKT</sequence>
<dbReference type="STRING" id="983966.A0A1E4RXX8"/>
<keyword evidence="4" id="KW-1133">Transmembrane helix</keyword>